<proteinExistence type="predicted"/>
<dbReference type="EMBL" id="CP013109">
    <property type="protein sequence ID" value="APG93641.1"/>
    <property type="molecule type" value="Genomic_DNA"/>
</dbReference>
<sequence>MFFFQVGDLFEQEFLHETRPSVCDGSFLKFDGFEHEAASEVRHLKNKRLFPPGAFRRIQINGGHRNVADDDVRMRQPSRHQEAMTGWRHEAPIVGFHNDHAGEDADKLDTGVKMSGNDVRRRIMIPSENQTLVAKGFVAIIKRFKCRIRHRNRGLMIHHDVL</sequence>
<dbReference type="Proteomes" id="UP000182306">
    <property type="component" value="Plasmid B"/>
</dbReference>
<name>A0A1L3LU75_9HYPH</name>
<organism evidence="1 2">
    <name type="scientific">Sinorhizobium americanum</name>
    <dbReference type="NCBI Taxonomy" id="194963"/>
    <lineage>
        <taxon>Bacteria</taxon>
        <taxon>Pseudomonadati</taxon>
        <taxon>Pseudomonadota</taxon>
        <taxon>Alphaproteobacteria</taxon>
        <taxon>Hyphomicrobiales</taxon>
        <taxon>Rhizobiaceae</taxon>
        <taxon>Sinorhizobium/Ensifer group</taxon>
        <taxon>Sinorhizobium</taxon>
    </lineage>
</organism>
<evidence type="ECO:0000313" key="1">
    <source>
        <dbReference type="EMBL" id="APG93641.1"/>
    </source>
</evidence>
<dbReference type="AlphaFoldDB" id="A0A1L3LU75"/>
<keyword evidence="1" id="KW-0614">Plasmid</keyword>
<geneLocation type="plasmid" evidence="1 2">
    <name>B</name>
</geneLocation>
<reference evidence="1 2" key="1">
    <citation type="submission" date="2015-10" db="EMBL/GenBank/DDBJ databases">
        <title>Genomic differences between typical nodule nitrogen-fixing rhizobial strains and those coming from bean seeds.</title>
        <authorList>
            <person name="Peralta H."/>
            <person name="Aguilar-Vera A."/>
            <person name="Diaz R."/>
            <person name="Mora Y."/>
            <person name="Martinez-Batallar G."/>
            <person name="Salazar E."/>
            <person name="Vargas-Lagunas C."/>
            <person name="Encarnacion S."/>
            <person name="Girard L."/>
            <person name="Mora J."/>
        </authorList>
    </citation>
    <scope>NUCLEOTIDE SEQUENCE [LARGE SCALE GENOMIC DNA]</scope>
    <source>
        <strain evidence="1 2">CFNEI 73</strain>
        <plasmid evidence="1 2">B</plasmid>
    </source>
</reference>
<protein>
    <submittedName>
        <fullName evidence="1">Uncharacterized protein</fullName>
    </submittedName>
</protein>
<gene>
    <name evidence="1" type="ORF">SAMCFNEI73_pB0445</name>
</gene>
<dbReference type="KEGG" id="same:SAMCFNEI73_pB0445"/>
<keyword evidence="2" id="KW-1185">Reference proteome</keyword>
<evidence type="ECO:0000313" key="2">
    <source>
        <dbReference type="Proteomes" id="UP000182306"/>
    </source>
</evidence>
<accession>A0A1L3LU75</accession>